<dbReference type="VEuPathDB" id="FungiDB:sr17267"/>
<evidence type="ECO:0000313" key="9">
    <source>
        <dbReference type="Proteomes" id="UP000008867"/>
    </source>
</evidence>
<feature type="transmembrane region" description="Helical" evidence="6">
    <location>
        <begin position="103"/>
        <end position="122"/>
    </location>
</feature>
<dbReference type="SUPFAM" id="SSF103473">
    <property type="entry name" value="MFS general substrate transporter"/>
    <property type="match status" value="1"/>
</dbReference>
<keyword evidence="9" id="KW-1185">Reference proteome</keyword>
<proteinExistence type="predicted"/>
<dbReference type="GO" id="GO:0016020">
    <property type="term" value="C:membrane"/>
    <property type="evidence" value="ECO:0007669"/>
    <property type="project" value="UniProtKB-SubCell"/>
</dbReference>
<dbReference type="InterPro" id="IPR036259">
    <property type="entry name" value="MFS_trans_sf"/>
</dbReference>
<feature type="transmembrane region" description="Helical" evidence="6">
    <location>
        <begin position="201"/>
        <end position="218"/>
    </location>
</feature>
<feature type="transmembrane region" description="Helical" evidence="6">
    <location>
        <begin position="345"/>
        <end position="364"/>
    </location>
</feature>
<feature type="transmembrane region" description="Helical" evidence="6">
    <location>
        <begin position="465"/>
        <end position="482"/>
    </location>
</feature>
<reference evidence="8 9" key="1">
    <citation type="journal article" date="2010" name="Science">
        <title>Pathogenicity determinants in smut fungi revealed by genome comparison.</title>
        <authorList>
            <person name="Schirawski J."/>
            <person name="Mannhaupt G."/>
            <person name="Muench K."/>
            <person name="Brefort T."/>
            <person name="Schipper K."/>
            <person name="Doehlemann G."/>
            <person name="Di Stasio M."/>
            <person name="Roessel N."/>
            <person name="Mendoza-Mendoza A."/>
            <person name="Pester D."/>
            <person name="Mueller O."/>
            <person name="Winterberg B."/>
            <person name="Meyer E."/>
            <person name="Ghareeb H."/>
            <person name="Wollenberg T."/>
            <person name="Muensterkoetter M."/>
            <person name="Wong P."/>
            <person name="Walter M."/>
            <person name="Stukenbrock E."/>
            <person name="Gueldener U."/>
            <person name="Kahmann R."/>
        </authorList>
    </citation>
    <scope>NUCLEOTIDE SEQUENCE [LARGE SCALE GENOMIC DNA]</scope>
    <source>
        <strain evidence="9">SRZ2</strain>
    </source>
</reference>
<sequence length="493" mass="52537">MDRITDSQLSEITKLPVKRCNEAKLELVRMNIIKQQGGMFGPNKNISEWCIPQNEGKSPKTRDKTSLKLGDCYPSKQGDTKDTITKEKRKDYSQAPCMKSNNALIVILGTVTLDAVGIGLVMPVLPGLLRDIVHSDSIASHYGVLLALYALMQFLCAPVLGALSDRFGRRPVLLASLLGATIDYAIMATTPVLWILYAGRIVAGITGATGAVAGAYIADITDGEDRARHFGLMSACFGVGMVAGPVAGGLLGAISLHAPFLAAAVLNGLNLLLGCFLMQESHKGERRPMPLRAFNPVSSFRWARGMTIVAALMTVFFIMQLVGQVPAALWVIFGEDRFRWSATMIGLSLAVFGILHALAQAFVTGPATKRFGEKQAIIAGMAADALGYVLLAFATRGWMAFPIMILLASGGIGMPALQAMLSRQVDDDHQGQLQGSLAALTSLTSIIGPLIVTAIYAASASTWNGLAWIVGAALYLVCLPALRRGAWSRATST</sequence>
<evidence type="ECO:0000313" key="8">
    <source>
        <dbReference type="EMBL" id="CBQ72270.1"/>
    </source>
</evidence>
<dbReference type="Pfam" id="PF07690">
    <property type="entry name" value="MFS_1"/>
    <property type="match status" value="1"/>
</dbReference>
<gene>
    <name evidence="8" type="ORF">sr17267</name>
</gene>
<feature type="transmembrane region" description="Helical" evidence="6">
    <location>
        <begin position="142"/>
        <end position="160"/>
    </location>
</feature>
<keyword evidence="4 6" id="KW-1133">Transmembrane helix</keyword>
<organism evidence="8 9">
    <name type="scientific">Sporisorium reilianum (strain SRZ2)</name>
    <name type="common">Maize head smut fungus</name>
    <dbReference type="NCBI Taxonomy" id="999809"/>
    <lineage>
        <taxon>Eukaryota</taxon>
        <taxon>Fungi</taxon>
        <taxon>Dikarya</taxon>
        <taxon>Basidiomycota</taxon>
        <taxon>Ustilaginomycotina</taxon>
        <taxon>Ustilaginomycetes</taxon>
        <taxon>Ustilaginales</taxon>
        <taxon>Ustilaginaceae</taxon>
        <taxon>Sporisorium</taxon>
    </lineage>
</organism>
<dbReference type="InterPro" id="IPR020846">
    <property type="entry name" value="MFS_dom"/>
</dbReference>
<feature type="transmembrane region" description="Helical" evidence="6">
    <location>
        <begin position="260"/>
        <end position="278"/>
    </location>
</feature>
<dbReference type="PROSITE" id="PS00216">
    <property type="entry name" value="SUGAR_TRANSPORT_1"/>
    <property type="match status" value="1"/>
</dbReference>
<feature type="transmembrane region" description="Helical" evidence="6">
    <location>
        <begin position="437"/>
        <end position="459"/>
    </location>
</feature>
<dbReference type="Gene3D" id="1.10.10.10">
    <property type="entry name" value="Winged helix-like DNA-binding domain superfamily/Winged helix DNA-binding domain"/>
    <property type="match status" value="1"/>
</dbReference>
<evidence type="ECO:0000256" key="3">
    <source>
        <dbReference type="ARBA" id="ARBA00022692"/>
    </source>
</evidence>
<accession>E6ZYG3</accession>
<comment type="subcellular location">
    <subcellularLocation>
        <location evidence="2">Cell membrane</location>
    </subcellularLocation>
    <subcellularLocation>
        <location evidence="1">Membrane</location>
        <topology evidence="1">Multi-pass membrane protein</topology>
    </subcellularLocation>
</comment>
<dbReference type="InterPro" id="IPR001958">
    <property type="entry name" value="Tet-R_TetA/multi-R_MdtG-like"/>
</dbReference>
<dbReference type="Pfam" id="PF04492">
    <property type="entry name" value="Phage_rep_O"/>
    <property type="match status" value="1"/>
</dbReference>
<dbReference type="PANTHER" id="PTHR23507">
    <property type="entry name" value="ZGC:174356"/>
    <property type="match status" value="1"/>
</dbReference>
<feature type="transmembrane region" description="Helical" evidence="6">
    <location>
        <begin position="308"/>
        <end position="333"/>
    </location>
</feature>
<evidence type="ECO:0000256" key="6">
    <source>
        <dbReference type="SAM" id="Phobius"/>
    </source>
</evidence>
<dbReference type="InterPro" id="IPR005829">
    <property type="entry name" value="Sugar_transporter_CS"/>
</dbReference>
<dbReference type="CARD" id="ARO:3000167">
    <property type="molecule name" value="tet(C)"/>
    <property type="mechanism identifier" value="ARO:0010000"/>
    <property type="mechanism name" value="antibiotic efflux"/>
</dbReference>
<feature type="transmembrane region" description="Helical" evidence="6">
    <location>
        <begin position="230"/>
        <end position="254"/>
    </location>
</feature>
<dbReference type="Gene3D" id="1.20.1250.20">
    <property type="entry name" value="MFS general substrate transporter like domains"/>
    <property type="match status" value="1"/>
</dbReference>
<dbReference type="EMBL" id="FQ311454">
    <property type="protein sequence ID" value="CBQ72270.1"/>
    <property type="molecule type" value="Genomic_DNA"/>
</dbReference>
<dbReference type="NCBIfam" id="NF012174">
    <property type="entry name" value="tet_MFS_A_B_C_D"/>
    <property type="match status" value="1"/>
</dbReference>
<feature type="transmembrane region" description="Helical" evidence="6">
    <location>
        <begin position="376"/>
        <end position="393"/>
    </location>
</feature>
<dbReference type="Proteomes" id="UP000008867">
    <property type="component" value="Unplaced contigs"/>
</dbReference>
<dbReference type="eggNOG" id="KOG2816">
    <property type="taxonomic scope" value="Eukaryota"/>
</dbReference>
<dbReference type="PROSITE" id="PS50850">
    <property type="entry name" value="MFS"/>
    <property type="match status" value="1"/>
</dbReference>
<dbReference type="NCBIfam" id="TIGR01610">
    <property type="entry name" value="phage_O_Nterm"/>
    <property type="match status" value="1"/>
</dbReference>
<dbReference type="InterPro" id="IPR036388">
    <property type="entry name" value="WH-like_DNA-bd_sf"/>
</dbReference>
<dbReference type="GO" id="GO:0022857">
    <property type="term" value="F:transmembrane transporter activity"/>
    <property type="evidence" value="ECO:0007669"/>
    <property type="project" value="InterPro"/>
</dbReference>
<feature type="transmembrane region" description="Helical" evidence="6">
    <location>
        <begin position="399"/>
        <end position="417"/>
    </location>
</feature>
<protein>
    <submittedName>
        <fullName evidence="8">Related to mfs-multidrug-resistance transporter</fullName>
    </submittedName>
</protein>
<dbReference type="OrthoDB" id="196650at2759"/>
<dbReference type="GO" id="GO:0006260">
    <property type="term" value="P:DNA replication"/>
    <property type="evidence" value="ECO:0007669"/>
    <property type="project" value="InterPro"/>
</dbReference>
<dbReference type="NCBIfam" id="NF012191">
    <property type="entry name" value="tet_MFS_C"/>
    <property type="match status" value="1"/>
</dbReference>
<evidence type="ECO:0000256" key="4">
    <source>
        <dbReference type="ARBA" id="ARBA00022989"/>
    </source>
</evidence>
<dbReference type="InterPro" id="IPR006497">
    <property type="entry name" value="Phage_lambda_VrpO_N"/>
</dbReference>
<keyword evidence="5 6" id="KW-0472">Membrane</keyword>
<dbReference type="CDD" id="cd17388">
    <property type="entry name" value="MFS_TetA"/>
    <property type="match status" value="1"/>
</dbReference>
<evidence type="ECO:0000259" key="7">
    <source>
        <dbReference type="PROSITE" id="PS50850"/>
    </source>
</evidence>
<dbReference type="PRINTS" id="PR01035">
    <property type="entry name" value="TCRTETA"/>
</dbReference>
<dbReference type="HOGENOM" id="CLU_001265_10_11_1"/>
<dbReference type="SMR" id="E6ZYG3"/>
<name>E6ZYG3_SPORE</name>
<dbReference type="PANTHER" id="PTHR23507:SF1">
    <property type="entry name" value="FI18259P1-RELATED"/>
    <property type="match status" value="1"/>
</dbReference>
<feature type="domain" description="Major facilitator superfamily (MFS) profile" evidence="7">
    <location>
        <begin position="103"/>
        <end position="483"/>
    </location>
</feature>
<evidence type="ECO:0000256" key="1">
    <source>
        <dbReference type="ARBA" id="ARBA00004141"/>
    </source>
</evidence>
<keyword evidence="3 6" id="KW-0812">Transmembrane</keyword>
<evidence type="ECO:0000256" key="2">
    <source>
        <dbReference type="ARBA" id="ARBA00004236"/>
    </source>
</evidence>
<evidence type="ECO:0000256" key="5">
    <source>
        <dbReference type="ARBA" id="ARBA00023136"/>
    </source>
</evidence>
<dbReference type="AlphaFoldDB" id="E6ZYG3"/>
<feature type="transmembrane region" description="Helical" evidence="6">
    <location>
        <begin position="172"/>
        <end position="195"/>
    </location>
</feature>
<dbReference type="InterPro" id="IPR011701">
    <property type="entry name" value="MFS"/>
</dbReference>